<dbReference type="GO" id="GO:0055088">
    <property type="term" value="P:lipid homeostasis"/>
    <property type="evidence" value="ECO:0007669"/>
    <property type="project" value="TreeGrafter"/>
</dbReference>
<dbReference type="PANTHER" id="PTHR13439:SF0">
    <property type="entry name" value="TOPOISOMERASE I DAMAGE AFFECTED PROTEIN 4"/>
    <property type="match status" value="1"/>
</dbReference>
<dbReference type="Proteomes" id="UP001178507">
    <property type="component" value="Unassembled WGS sequence"/>
</dbReference>
<evidence type="ECO:0000313" key="9">
    <source>
        <dbReference type="Proteomes" id="UP001178507"/>
    </source>
</evidence>
<dbReference type="GO" id="GO:0016020">
    <property type="term" value="C:membrane"/>
    <property type="evidence" value="ECO:0007669"/>
    <property type="project" value="UniProtKB-SubCell"/>
</dbReference>
<evidence type="ECO:0000256" key="5">
    <source>
        <dbReference type="PROSITE-ProRule" id="PRU00205"/>
    </source>
</evidence>
<dbReference type="Pfam" id="PF03798">
    <property type="entry name" value="TRAM_LAG1_CLN8"/>
    <property type="match status" value="1"/>
</dbReference>
<evidence type="ECO:0000256" key="6">
    <source>
        <dbReference type="SAM" id="Phobius"/>
    </source>
</evidence>
<name>A0AA36JEW4_9DINO</name>
<feature type="transmembrane region" description="Helical" evidence="6">
    <location>
        <begin position="150"/>
        <end position="169"/>
    </location>
</feature>
<keyword evidence="9" id="KW-1185">Reference proteome</keyword>
<dbReference type="InterPro" id="IPR050846">
    <property type="entry name" value="TLCD"/>
</dbReference>
<feature type="transmembrane region" description="Helical" evidence="6">
    <location>
        <begin position="120"/>
        <end position="138"/>
    </location>
</feature>
<evidence type="ECO:0000259" key="7">
    <source>
        <dbReference type="PROSITE" id="PS50922"/>
    </source>
</evidence>
<keyword evidence="3 6" id="KW-1133">Transmembrane helix</keyword>
<dbReference type="SMART" id="SM00724">
    <property type="entry name" value="TLC"/>
    <property type="match status" value="1"/>
</dbReference>
<evidence type="ECO:0000313" key="8">
    <source>
        <dbReference type="EMBL" id="CAJ1403824.1"/>
    </source>
</evidence>
<keyword evidence="2 5" id="KW-0812">Transmembrane</keyword>
<dbReference type="GO" id="GO:0005783">
    <property type="term" value="C:endoplasmic reticulum"/>
    <property type="evidence" value="ECO:0007669"/>
    <property type="project" value="TreeGrafter"/>
</dbReference>
<feature type="domain" description="TLC" evidence="7">
    <location>
        <begin position="39"/>
        <end position="250"/>
    </location>
</feature>
<reference evidence="8" key="1">
    <citation type="submission" date="2023-08" db="EMBL/GenBank/DDBJ databases">
        <authorList>
            <person name="Chen Y."/>
            <person name="Shah S."/>
            <person name="Dougan E. K."/>
            <person name="Thang M."/>
            <person name="Chan C."/>
        </authorList>
    </citation>
    <scope>NUCLEOTIDE SEQUENCE</scope>
</reference>
<accession>A0AA36JEW4</accession>
<dbReference type="InterPro" id="IPR006634">
    <property type="entry name" value="TLC-dom"/>
</dbReference>
<dbReference type="PROSITE" id="PS50922">
    <property type="entry name" value="TLC"/>
    <property type="match status" value="1"/>
</dbReference>
<dbReference type="PANTHER" id="PTHR13439">
    <property type="entry name" value="CT120 PROTEIN"/>
    <property type="match status" value="1"/>
</dbReference>
<feature type="transmembrane region" description="Helical" evidence="6">
    <location>
        <begin position="87"/>
        <end position="108"/>
    </location>
</feature>
<dbReference type="EMBL" id="CAUJNA010003511">
    <property type="protein sequence ID" value="CAJ1403824.1"/>
    <property type="molecule type" value="Genomic_DNA"/>
</dbReference>
<evidence type="ECO:0000256" key="3">
    <source>
        <dbReference type="ARBA" id="ARBA00022989"/>
    </source>
</evidence>
<comment type="caution">
    <text evidence="8">The sequence shown here is derived from an EMBL/GenBank/DDBJ whole genome shotgun (WGS) entry which is preliminary data.</text>
</comment>
<dbReference type="AlphaFoldDB" id="A0AA36JEW4"/>
<evidence type="ECO:0000256" key="4">
    <source>
        <dbReference type="ARBA" id="ARBA00023136"/>
    </source>
</evidence>
<proteinExistence type="predicted"/>
<protein>
    <recommendedName>
        <fullName evidence="7">TLC domain-containing protein</fullName>
    </recommendedName>
</protein>
<gene>
    <name evidence="8" type="ORF">EVOR1521_LOCUS26407</name>
</gene>
<evidence type="ECO:0000256" key="2">
    <source>
        <dbReference type="ARBA" id="ARBA00022692"/>
    </source>
</evidence>
<comment type="subcellular location">
    <subcellularLocation>
        <location evidence="1">Membrane</location>
        <topology evidence="1">Multi-pass membrane protein</topology>
    </subcellularLocation>
</comment>
<evidence type="ECO:0000256" key="1">
    <source>
        <dbReference type="ARBA" id="ARBA00004141"/>
    </source>
</evidence>
<sequence>MSDTLALLTASVGWGCVFCVAHIALQLVAGRIHGTDKAGDRQEWTNYVIASTQAAVTGPAGALGLLTEEPFATSFQQVCRFAPSIDTVHGHSMTLQMAMPIILGYFVYDLGYGCLVAEQSLGVLFIAHHALCVLIWPISYHHGIGCFYVLYMMSAELSTPLLWLVAYFLPKYNIMGSTRTVCGLIMVMSFFVVRVLPGPALLSSLLASQSYWTDVNVVVYGLAMVTLPLPSLLFSYWFFQIVQGMVAALSGPPEKAD</sequence>
<organism evidence="8 9">
    <name type="scientific">Effrenium voratum</name>
    <dbReference type="NCBI Taxonomy" id="2562239"/>
    <lineage>
        <taxon>Eukaryota</taxon>
        <taxon>Sar</taxon>
        <taxon>Alveolata</taxon>
        <taxon>Dinophyceae</taxon>
        <taxon>Suessiales</taxon>
        <taxon>Symbiodiniaceae</taxon>
        <taxon>Effrenium</taxon>
    </lineage>
</organism>
<feature type="transmembrane region" description="Helical" evidence="6">
    <location>
        <begin position="12"/>
        <end position="32"/>
    </location>
</feature>
<feature type="transmembrane region" description="Helical" evidence="6">
    <location>
        <begin position="217"/>
        <end position="239"/>
    </location>
</feature>
<keyword evidence="4 5" id="KW-0472">Membrane</keyword>
<feature type="transmembrane region" description="Helical" evidence="6">
    <location>
        <begin position="181"/>
        <end position="197"/>
    </location>
</feature>